<name>A0A852VFZ0_9BACT</name>
<dbReference type="AlphaFoldDB" id="A0A852VFZ0"/>
<proteinExistence type="predicted"/>
<comment type="caution">
    <text evidence="2">The sequence shown here is derived from an EMBL/GenBank/DDBJ whole genome shotgun (WGS) entry which is preliminary data.</text>
</comment>
<dbReference type="Pfam" id="PF07494">
    <property type="entry name" value="Reg_prop"/>
    <property type="match status" value="1"/>
</dbReference>
<feature type="signal peptide" evidence="1">
    <location>
        <begin position="1"/>
        <end position="17"/>
    </location>
</feature>
<reference evidence="2 3" key="1">
    <citation type="submission" date="2020-07" db="EMBL/GenBank/DDBJ databases">
        <title>Genomic Encyclopedia of Type Strains, Phase IV (KMG-V): Genome sequencing to study the core and pangenomes of soil and plant-associated prokaryotes.</title>
        <authorList>
            <person name="Whitman W."/>
        </authorList>
    </citation>
    <scope>NUCLEOTIDE SEQUENCE [LARGE SCALE GENOMIC DNA]</scope>
    <source>
        <strain evidence="2 3">M8UP22</strain>
    </source>
</reference>
<organism evidence="2 3">
    <name type="scientific">Tunturiibacter lichenicola</name>
    <dbReference type="NCBI Taxonomy" id="2051959"/>
    <lineage>
        <taxon>Bacteria</taxon>
        <taxon>Pseudomonadati</taxon>
        <taxon>Acidobacteriota</taxon>
        <taxon>Terriglobia</taxon>
        <taxon>Terriglobales</taxon>
        <taxon>Acidobacteriaceae</taxon>
        <taxon>Tunturiibacter</taxon>
    </lineage>
</organism>
<dbReference type="EMBL" id="JACCCU010000001">
    <property type="protein sequence ID" value="NYF90151.1"/>
    <property type="molecule type" value="Genomic_DNA"/>
</dbReference>
<evidence type="ECO:0000313" key="3">
    <source>
        <dbReference type="Proteomes" id="UP000564385"/>
    </source>
</evidence>
<dbReference type="InterPro" id="IPR015943">
    <property type="entry name" value="WD40/YVTN_repeat-like_dom_sf"/>
</dbReference>
<evidence type="ECO:0000313" key="2">
    <source>
        <dbReference type="EMBL" id="NYF90151.1"/>
    </source>
</evidence>
<dbReference type="Proteomes" id="UP000564385">
    <property type="component" value="Unassembled WGS sequence"/>
</dbReference>
<dbReference type="SUPFAM" id="SSF63829">
    <property type="entry name" value="Calcium-dependent phosphotriesterase"/>
    <property type="match status" value="1"/>
</dbReference>
<dbReference type="Gene3D" id="2.130.10.10">
    <property type="entry name" value="YVTN repeat-like/Quinoprotein amine dehydrogenase"/>
    <property type="match status" value="1"/>
</dbReference>
<dbReference type="InterPro" id="IPR011110">
    <property type="entry name" value="Reg_prop"/>
</dbReference>
<gene>
    <name evidence="2" type="ORF">HDF08_002218</name>
</gene>
<evidence type="ECO:0000256" key="1">
    <source>
        <dbReference type="SAM" id="SignalP"/>
    </source>
</evidence>
<sequence length="262" mass="28590">MLVALCLLLACGRPAQALNPSTRIAQYGHKIWRIGESGLDSSPKAIAQTTDGYIWVGTANGLFRFDGIRFTHWTPPVGERLPGQDVSQLFGARDGSLYVGTELGLARVTNGHVYDYPEKQRLPGPFLEDSDNEIWMGQGDWEAGGQPRMFCKIGDLHISCISKRDGFGCTRGFSIASEKPGSIWVGSEDSICHWQAGEKPQTYPLNVGHSKSFSYVLALVADQNGTIWGGGVITVRQGGCCNSPMDNGRVMSPRKLTVEHFL</sequence>
<keyword evidence="1" id="KW-0732">Signal</keyword>
<accession>A0A852VFZ0</accession>
<feature type="chain" id="PRO_5032754544" evidence="1">
    <location>
        <begin position="18"/>
        <end position="262"/>
    </location>
</feature>
<protein>
    <submittedName>
        <fullName evidence="2">Ligand-binding sensor domain-containing protein</fullName>
    </submittedName>
</protein>